<protein>
    <submittedName>
        <fullName evidence="5">AraC family transcriptional regulator</fullName>
    </submittedName>
</protein>
<evidence type="ECO:0000313" key="5">
    <source>
        <dbReference type="EMBL" id="MDQ9073596.1"/>
    </source>
</evidence>
<feature type="domain" description="HTH araC/xylS-type" evidence="4">
    <location>
        <begin position="233"/>
        <end position="331"/>
    </location>
</feature>
<evidence type="ECO:0000313" key="6">
    <source>
        <dbReference type="Proteomes" id="UP001243195"/>
    </source>
</evidence>
<dbReference type="Proteomes" id="UP001243195">
    <property type="component" value="Unassembled WGS sequence"/>
</dbReference>
<name>A0AAW8JPU7_9GAMM</name>
<dbReference type="RefSeq" id="WP_308957455.1">
    <property type="nucleotide sequence ID" value="NZ_JAVICY010000053.1"/>
</dbReference>
<dbReference type="GO" id="GO:0005829">
    <property type="term" value="C:cytosol"/>
    <property type="evidence" value="ECO:0007669"/>
    <property type="project" value="TreeGrafter"/>
</dbReference>
<reference evidence="5" key="1">
    <citation type="submission" date="2023-08" db="EMBL/GenBank/DDBJ databases">
        <title>Emergence of clinically-relevant ST2 carbapenem-resistant Acinetobacter baumannii strains in hospital sewages in Zhejiang, East of China.</title>
        <authorList>
            <person name="Kaichao C."/>
            <person name="Zhang R."/>
        </authorList>
    </citation>
    <scope>NUCLEOTIDE SEQUENCE</scope>
    <source>
        <strain evidence="5">M-SY-60</strain>
    </source>
</reference>
<evidence type="ECO:0000256" key="3">
    <source>
        <dbReference type="ARBA" id="ARBA00023163"/>
    </source>
</evidence>
<dbReference type="InterPro" id="IPR009057">
    <property type="entry name" value="Homeodomain-like_sf"/>
</dbReference>
<evidence type="ECO:0000259" key="4">
    <source>
        <dbReference type="PROSITE" id="PS01124"/>
    </source>
</evidence>
<keyword evidence="3" id="KW-0804">Transcription</keyword>
<dbReference type="Pfam" id="PF12833">
    <property type="entry name" value="HTH_18"/>
    <property type="match status" value="1"/>
</dbReference>
<dbReference type="EMBL" id="JAVIDA010000051">
    <property type="protein sequence ID" value="MDQ9073596.1"/>
    <property type="molecule type" value="Genomic_DNA"/>
</dbReference>
<evidence type="ECO:0000256" key="1">
    <source>
        <dbReference type="ARBA" id="ARBA00023015"/>
    </source>
</evidence>
<dbReference type="Gene3D" id="1.10.10.60">
    <property type="entry name" value="Homeodomain-like"/>
    <property type="match status" value="1"/>
</dbReference>
<sequence length="335" mass="39610">MKNFLRAKSISNGLVRLLDDFCSIHNLKSPFDPEIIKKDSISFEQWLNAVSFIQDQYSKGCFCMDVAKLIHPSYICIHGYLNSSSINLMEVFKSFSKYVSLWFNFTPVQIEFNNQYTMLSWENSSYLKTGHFLEESRISEELITLIFISHFSQLVYPEKILIEKIDVMFSENKCCDFHFKYNINYNCERNKIYFNNKILKYKINSFDQYLNMLLKNQIEFVYTSTPAKDFFIEELNQNIIKAIKANKPNVPYVATQMGLSVRVLQNKLKYYETSFIDQLCFIRKNLAFKYLKNSDLSISQIANLLAYKEQPSFNRSFKLWTGLTPLEWRNQAMLQ</sequence>
<accession>A0AAW8JPU7</accession>
<dbReference type="GO" id="GO:0000976">
    <property type="term" value="F:transcription cis-regulatory region binding"/>
    <property type="evidence" value="ECO:0007669"/>
    <property type="project" value="TreeGrafter"/>
</dbReference>
<keyword evidence="1" id="KW-0805">Transcription regulation</keyword>
<dbReference type="InterPro" id="IPR018060">
    <property type="entry name" value="HTH_AraC"/>
</dbReference>
<dbReference type="AlphaFoldDB" id="A0AAW8JPU7"/>
<dbReference type="PANTHER" id="PTHR47894">
    <property type="entry name" value="HTH-TYPE TRANSCRIPTIONAL REGULATOR GADX"/>
    <property type="match status" value="1"/>
</dbReference>
<gene>
    <name evidence="5" type="ORF">RFH51_19345</name>
</gene>
<dbReference type="GO" id="GO:0003700">
    <property type="term" value="F:DNA-binding transcription factor activity"/>
    <property type="evidence" value="ECO:0007669"/>
    <property type="project" value="InterPro"/>
</dbReference>
<keyword evidence="2" id="KW-0238">DNA-binding</keyword>
<dbReference type="SUPFAM" id="SSF46689">
    <property type="entry name" value="Homeodomain-like"/>
    <property type="match status" value="1"/>
</dbReference>
<comment type="caution">
    <text evidence="5">The sequence shown here is derived from an EMBL/GenBank/DDBJ whole genome shotgun (WGS) entry which is preliminary data.</text>
</comment>
<organism evidence="5 6">
    <name type="scientific">Acinetobacter gerneri</name>
    <dbReference type="NCBI Taxonomy" id="202952"/>
    <lineage>
        <taxon>Bacteria</taxon>
        <taxon>Pseudomonadati</taxon>
        <taxon>Pseudomonadota</taxon>
        <taxon>Gammaproteobacteria</taxon>
        <taxon>Moraxellales</taxon>
        <taxon>Moraxellaceae</taxon>
        <taxon>Acinetobacter</taxon>
    </lineage>
</organism>
<dbReference type="PANTHER" id="PTHR47894:SF1">
    <property type="entry name" value="HTH-TYPE TRANSCRIPTIONAL REGULATOR VQSM"/>
    <property type="match status" value="1"/>
</dbReference>
<dbReference type="PROSITE" id="PS01124">
    <property type="entry name" value="HTH_ARAC_FAMILY_2"/>
    <property type="match status" value="1"/>
</dbReference>
<proteinExistence type="predicted"/>
<dbReference type="SMART" id="SM00342">
    <property type="entry name" value="HTH_ARAC"/>
    <property type="match status" value="1"/>
</dbReference>
<evidence type="ECO:0000256" key="2">
    <source>
        <dbReference type="ARBA" id="ARBA00023125"/>
    </source>
</evidence>